<dbReference type="PANTHER" id="PTHR23226">
    <property type="entry name" value="ZINC FINGER AND SCAN DOMAIN-CONTAINING"/>
    <property type="match status" value="1"/>
</dbReference>
<feature type="domain" description="C2H2-type" evidence="8">
    <location>
        <begin position="210"/>
        <end position="237"/>
    </location>
</feature>
<dbReference type="AlphaFoldDB" id="A0AAV2QAG5"/>
<feature type="non-terminal residue" evidence="9">
    <location>
        <position position="1"/>
    </location>
</feature>
<keyword evidence="6" id="KW-0539">Nucleus</keyword>
<dbReference type="Pfam" id="PF00096">
    <property type="entry name" value="zf-C2H2"/>
    <property type="match status" value="4"/>
</dbReference>
<dbReference type="FunFam" id="3.30.160.60:FF:000624">
    <property type="entry name" value="zinc finger protein 697"/>
    <property type="match status" value="1"/>
</dbReference>
<dbReference type="PROSITE" id="PS00028">
    <property type="entry name" value="ZINC_FINGER_C2H2_1"/>
    <property type="match status" value="7"/>
</dbReference>
<feature type="non-terminal residue" evidence="9">
    <location>
        <position position="288"/>
    </location>
</feature>
<dbReference type="InterPro" id="IPR013087">
    <property type="entry name" value="Znf_C2H2_type"/>
</dbReference>
<comment type="subcellular location">
    <subcellularLocation>
        <location evidence="1">Nucleus</location>
    </subcellularLocation>
</comment>
<organism evidence="9 10">
    <name type="scientific">Meganyctiphanes norvegica</name>
    <name type="common">Northern krill</name>
    <name type="synonym">Thysanopoda norvegica</name>
    <dbReference type="NCBI Taxonomy" id="48144"/>
    <lineage>
        <taxon>Eukaryota</taxon>
        <taxon>Metazoa</taxon>
        <taxon>Ecdysozoa</taxon>
        <taxon>Arthropoda</taxon>
        <taxon>Crustacea</taxon>
        <taxon>Multicrustacea</taxon>
        <taxon>Malacostraca</taxon>
        <taxon>Eumalacostraca</taxon>
        <taxon>Eucarida</taxon>
        <taxon>Euphausiacea</taxon>
        <taxon>Euphausiidae</taxon>
        <taxon>Meganyctiphanes</taxon>
    </lineage>
</organism>
<dbReference type="InterPro" id="IPR036236">
    <property type="entry name" value="Znf_C2H2_sf"/>
</dbReference>
<dbReference type="SUPFAM" id="SSF57667">
    <property type="entry name" value="beta-beta-alpha zinc fingers"/>
    <property type="match status" value="4"/>
</dbReference>
<reference evidence="9 10" key="1">
    <citation type="submission" date="2024-05" db="EMBL/GenBank/DDBJ databases">
        <authorList>
            <person name="Wallberg A."/>
        </authorList>
    </citation>
    <scope>NUCLEOTIDE SEQUENCE [LARGE SCALE GENOMIC DNA]</scope>
</reference>
<evidence type="ECO:0000256" key="3">
    <source>
        <dbReference type="ARBA" id="ARBA00022737"/>
    </source>
</evidence>
<feature type="domain" description="C2H2-type" evidence="8">
    <location>
        <begin position="182"/>
        <end position="209"/>
    </location>
</feature>
<feature type="domain" description="C2H2-type" evidence="8">
    <location>
        <begin position="61"/>
        <end position="83"/>
    </location>
</feature>
<name>A0AAV2QAG5_MEGNR</name>
<evidence type="ECO:0000256" key="1">
    <source>
        <dbReference type="ARBA" id="ARBA00004123"/>
    </source>
</evidence>
<accession>A0AAV2QAG5</accession>
<evidence type="ECO:0000259" key="8">
    <source>
        <dbReference type="PROSITE" id="PS50157"/>
    </source>
</evidence>
<sequence>KYYTFNNKCRINITPYPDYFIYSNHLSESQAASQINRFKCQQVAENLADSNNVEIKKKLRFLCNECGFRCSTKRSLNKHNKKHDLRSIEEIVQSKQIMCDVCGKLLKNKEVLKVHLRIHSDVKYPCTQCDRTYFSKSSLNSHILRHTGKRNLECPHCEKKFFEKCYLNRHIKLVHEATSKEFLCFVCGKGFTTKTGLQEHSRKHSDDRPLICKECGKGFRYRSNLRTHLLAHEGKKPQMCSMCSFGCYTKANLLLHMAKHTETNEQNNLSITEQDNKQSVSEKYIYPD</sequence>
<comment type="caution">
    <text evidence="9">The sequence shown here is derived from an EMBL/GenBank/DDBJ whole genome shotgun (WGS) entry which is preliminary data.</text>
</comment>
<dbReference type="Gene3D" id="3.30.160.60">
    <property type="entry name" value="Classic Zinc Finger"/>
    <property type="match status" value="5"/>
</dbReference>
<gene>
    <name evidence="9" type="ORF">MNOR_LOCUS9453</name>
</gene>
<dbReference type="GO" id="GO:0005634">
    <property type="term" value="C:nucleus"/>
    <property type="evidence" value="ECO:0007669"/>
    <property type="project" value="UniProtKB-SubCell"/>
</dbReference>
<dbReference type="GO" id="GO:0008270">
    <property type="term" value="F:zinc ion binding"/>
    <property type="evidence" value="ECO:0007669"/>
    <property type="project" value="UniProtKB-KW"/>
</dbReference>
<dbReference type="GO" id="GO:0000981">
    <property type="term" value="F:DNA-binding transcription factor activity, RNA polymerase II-specific"/>
    <property type="evidence" value="ECO:0007669"/>
    <property type="project" value="TreeGrafter"/>
</dbReference>
<dbReference type="PROSITE" id="PS50157">
    <property type="entry name" value="ZINC_FINGER_C2H2_2"/>
    <property type="match status" value="6"/>
</dbReference>
<feature type="domain" description="C2H2-type" evidence="8">
    <location>
        <begin position="97"/>
        <end position="124"/>
    </location>
</feature>
<keyword evidence="4 7" id="KW-0863">Zinc-finger</keyword>
<protein>
    <recommendedName>
        <fullName evidence="8">C2H2-type domain-containing protein</fullName>
    </recommendedName>
</protein>
<dbReference type="GO" id="GO:0000978">
    <property type="term" value="F:RNA polymerase II cis-regulatory region sequence-specific DNA binding"/>
    <property type="evidence" value="ECO:0007669"/>
    <property type="project" value="TreeGrafter"/>
</dbReference>
<evidence type="ECO:0000313" key="9">
    <source>
        <dbReference type="EMBL" id="CAL4074268.1"/>
    </source>
</evidence>
<evidence type="ECO:0000256" key="7">
    <source>
        <dbReference type="PROSITE-ProRule" id="PRU00042"/>
    </source>
</evidence>
<dbReference type="SMART" id="SM00355">
    <property type="entry name" value="ZnF_C2H2"/>
    <property type="match status" value="7"/>
</dbReference>
<dbReference type="PANTHER" id="PTHR23226:SF416">
    <property type="entry name" value="FI01424P"/>
    <property type="match status" value="1"/>
</dbReference>
<dbReference type="EMBL" id="CAXKWB010004576">
    <property type="protein sequence ID" value="CAL4074268.1"/>
    <property type="molecule type" value="Genomic_DNA"/>
</dbReference>
<keyword evidence="5" id="KW-0862">Zinc</keyword>
<evidence type="ECO:0000256" key="6">
    <source>
        <dbReference type="ARBA" id="ARBA00023242"/>
    </source>
</evidence>
<evidence type="ECO:0000256" key="4">
    <source>
        <dbReference type="ARBA" id="ARBA00022771"/>
    </source>
</evidence>
<evidence type="ECO:0000256" key="5">
    <source>
        <dbReference type="ARBA" id="ARBA00022833"/>
    </source>
</evidence>
<keyword evidence="10" id="KW-1185">Reference proteome</keyword>
<evidence type="ECO:0000256" key="2">
    <source>
        <dbReference type="ARBA" id="ARBA00022723"/>
    </source>
</evidence>
<dbReference type="Proteomes" id="UP001497623">
    <property type="component" value="Unassembled WGS sequence"/>
</dbReference>
<keyword evidence="3" id="KW-0677">Repeat</keyword>
<evidence type="ECO:0000313" key="10">
    <source>
        <dbReference type="Proteomes" id="UP001497623"/>
    </source>
</evidence>
<keyword evidence="2" id="KW-0479">Metal-binding</keyword>
<feature type="domain" description="C2H2-type" evidence="8">
    <location>
        <begin position="152"/>
        <end position="180"/>
    </location>
</feature>
<feature type="domain" description="C2H2-type" evidence="8">
    <location>
        <begin position="124"/>
        <end position="151"/>
    </location>
</feature>
<proteinExistence type="predicted"/>